<protein>
    <submittedName>
        <fullName evidence="7">Amino acid adenylation</fullName>
    </submittedName>
</protein>
<dbReference type="RefSeq" id="WP_020910272.1">
    <property type="nucleotide sequence ID" value="NC_011566.1"/>
</dbReference>
<dbReference type="SUPFAM" id="SSF56801">
    <property type="entry name" value="Acetyl-CoA synthetase-like"/>
    <property type="match status" value="1"/>
</dbReference>
<reference evidence="7 8" key="1">
    <citation type="journal article" date="2008" name="PLoS ONE">
        <title>Environmental adaptation: genomic analysis of the piezotolerant and psychrotolerant deep-sea iron reducing bacterium Shewanella piezotolerans WP3.</title>
        <authorList>
            <person name="Wang F."/>
            <person name="Wang J."/>
            <person name="Jian H."/>
            <person name="Zhang B."/>
            <person name="Li S."/>
            <person name="Wang F."/>
            <person name="Zeng X."/>
            <person name="Gao L."/>
            <person name="Bartlett D.H."/>
            <person name="Yu J."/>
            <person name="Hu S."/>
            <person name="Xiao X."/>
        </authorList>
    </citation>
    <scope>NUCLEOTIDE SEQUENCE [LARGE SCALE GENOMIC DNA]</scope>
    <source>
        <strain evidence="8">WP3 / JCM 13877</strain>
    </source>
</reference>
<keyword evidence="8" id="KW-1185">Reference proteome</keyword>
<dbReference type="GO" id="GO:0006633">
    <property type="term" value="P:fatty acid biosynthetic process"/>
    <property type="evidence" value="ECO:0007669"/>
    <property type="project" value="TreeGrafter"/>
</dbReference>
<evidence type="ECO:0000256" key="4">
    <source>
        <dbReference type="ARBA" id="ARBA00023098"/>
    </source>
</evidence>
<dbReference type="GO" id="GO:0016874">
    <property type="term" value="F:ligase activity"/>
    <property type="evidence" value="ECO:0007669"/>
    <property type="project" value="UniProtKB-KW"/>
</dbReference>
<keyword evidence="4" id="KW-0443">Lipid metabolism</keyword>
<evidence type="ECO:0000256" key="2">
    <source>
        <dbReference type="ARBA" id="ARBA00022598"/>
    </source>
</evidence>
<proteinExistence type="inferred from homology"/>
<keyword evidence="2" id="KW-0436">Ligase</keyword>
<dbReference type="EMBL" id="CP000472">
    <property type="protein sequence ID" value="ACJ26888.1"/>
    <property type="molecule type" value="Genomic_DNA"/>
</dbReference>
<name>B8CH96_SHEPW</name>
<dbReference type="Pfam" id="PF23024">
    <property type="entry name" value="AMP-dom_DIP2-like"/>
    <property type="match status" value="1"/>
</dbReference>
<evidence type="ECO:0000313" key="8">
    <source>
        <dbReference type="Proteomes" id="UP000000753"/>
    </source>
</evidence>
<dbReference type="PANTHER" id="PTHR22754:SF32">
    <property type="entry name" value="DISCO-INTERACTING PROTEIN 2"/>
    <property type="match status" value="1"/>
</dbReference>
<sequence>MRQCQLLMSVIREHAQREPETIACSFQPRGPETAIHLTYQELVDRVESRAKLLVRLSYRQKYIALLFPTGLEFIVDFLACLRAGVIAVPLNVTRNTKQFERTLTILADAKVQAILTTADTQKTLSKQLSEVNGYHESDFIWIDEHYRTLEDIDIPVVSPEQVAFIQYTSSTSSPKGVMVTQANVLHNMQVMQTSCQHPKGAVVGGWLPQFHDMGLVGHMLLPLYLAGRYVFMPPMSFIQRPSRWLKLISQYRIFCSAAPNFGYEHCVNLIRESEDLSDLDLSCWKIALNGSEPVSAATMQQFSHRFYHLGFDHNAFFPSYGMAETTLFVSGGPQGTGVQSLSLDKASFELGKVEVKPDGVKVVCCGAINKDFTVRVVNPQTFEICRSNETGEIWIAGESVAQGYLNQTAKTVTDFQAKLANGDTTPYMRTGDMGFILDGQLYITGRIKELLIVRGRNLYPYDIERTCRSYRYAAKGNGAAVFTFTRDSKTKLAAVVEVSRQALSEKPPRQLIDDLKALVTEEHEIALDRILVVPPGTIPKTTSGKVKRTACSALL</sequence>
<dbReference type="Gene3D" id="3.40.50.12780">
    <property type="entry name" value="N-terminal domain of ligase-like"/>
    <property type="match status" value="1"/>
</dbReference>
<feature type="domain" description="AMP-binding enzyme C-terminal" evidence="6">
    <location>
        <begin position="449"/>
        <end position="551"/>
    </location>
</feature>
<dbReference type="InterPro" id="IPR045851">
    <property type="entry name" value="AMP-bd_C_sf"/>
</dbReference>
<dbReference type="Gene3D" id="3.30.300.30">
    <property type="match status" value="1"/>
</dbReference>
<dbReference type="GO" id="GO:0005886">
    <property type="term" value="C:plasma membrane"/>
    <property type="evidence" value="ECO:0007669"/>
    <property type="project" value="TreeGrafter"/>
</dbReference>
<dbReference type="Pfam" id="PF00501">
    <property type="entry name" value="AMP-binding"/>
    <property type="match status" value="1"/>
</dbReference>
<dbReference type="FunFam" id="3.40.50.12780:FF:000013">
    <property type="entry name" value="Long-chain-fatty-acid--AMP ligase FadD32"/>
    <property type="match status" value="1"/>
</dbReference>
<evidence type="ECO:0000313" key="7">
    <source>
        <dbReference type="EMBL" id="ACJ26888.1"/>
    </source>
</evidence>
<dbReference type="STRING" id="225849.swp_0040"/>
<gene>
    <name evidence="7" type="ordered locus">swp_0040</name>
</gene>
<dbReference type="CDD" id="cd05931">
    <property type="entry name" value="FAAL"/>
    <property type="match status" value="1"/>
</dbReference>
<accession>B8CH96</accession>
<dbReference type="InterPro" id="IPR000873">
    <property type="entry name" value="AMP-dep_synth/lig_dom"/>
</dbReference>
<dbReference type="AlphaFoldDB" id="B8CH96"/>
<evidence type="ECO:0000256" key="3">
    <source>
        <dbReference type="ARBA" id="ARBA00022832"/>
    </source>
</evidence>
<evidence type="ECO:0000256" key="1">
    <source>
        <dbReference type="ARBA" id="ARBA00006432"/>
    </source>
</evidence>
<dbReference type="InterPro" id="IPR040097">
    <property type="entry name" value="FAAL/FAAC"/>
</dbReference>
<dbReference type="eggNOG" id="COG0318">
    <property type="taxonomic scope" value="Bacteria"/>
</dbReference>
<dbReference type="PANTHER" id="PTHR22754">
    <property type="entry name" value="DISCO-INTERACTING PROTEIN 2 DIP2 -RELATED"/>
    <property type="match status" value="1"/>
</dbReference>
<dbReference type="InterPro" id="IPR025110">
    <property type="entry name" value="AMP-bd_C"/>
</dbReference>
<dbReference type="KEGG" id="swp:swp_0040"/>
<keyword evidence="3" id="KW-0276">Fatty acid metabolism</keyword>
<evidence type="ECO:0000259" key="5">
    <source>
        <dbReference type="Pfam" id="PF00501"/>
    </source>
</evidence>
<comment type="similarity">
    <text evidence="1">Belongs to the ATP-dependent AMP-binding enzyme family.</text>
</comment>
<dbReference type="OrthoDB" id="9757559at2"/>
<dbReference type="GO" id="GO:0070566">
    <property type="term" value="F:adenylyltransferase activity"/>
    <property type="evidence" value="ECO:0007669"/>
    <property type="project" value="TreeGrafter"/>
</dbReference>
<dbReference type="HOGENOM" id="CLU_000022_23_7_6"/>
<organism evidence="7 8">
    <name type="scientific">Shewanella piezotolerans (strain WP3 / JCM 13877)</name>
    <dbReference type="NCBI Taxonomy" id="225849"/>
    <lineage>
        <taxon>Bacteria</taxon>
        <taxon>Pseudomonadati</taxon>
        <taxon>Pseudomonadota</taxon>
        <taxon>Gammaproteobacteria</taxon>
        <taxon>Alteromonadales</taxon>
        <taxon>Shewanellaceae</taxon>
        <taxon>Shewanella</taxon>
    </lineage>
</organism>
<feature type="domain" description="AMP-dependent synthetase/ligase" evidence="5">
    <location>
        <begin position="12"/>
        <end position="405"/>
    </location>
</feature>
<dbReference type="InterPro" id="IPR042099">
    <property type="entry name" value="ANL_N_sf"/>
</dbReference>
<dbReference type="Proteomes" id="UP000000753">
    <property type="component" value="Chromosome"/>
</dbReference>
<evidence type="ECO:0000259" key="6">
    <source>
        <dbReference type="Pfam" id="PF23024"/>
    </source>
</evidence>
<dbReference type="GO" id="GO:0071766">
    <property type="term" value="P:Actinobacterium-type cell wall biogenesis"/>
    <property type="evidence" value="ECO:0007669"/>
    <property type="project" value="UniProtKB-ARBA"/>
</dbReference>